<evidence type="ECO:0000313" key="1">
    <source>
        <dbReference type="EMBL" id="MSS82433.1"/>
    </source>
</evidence>
<comment type="caution">
    <text evidence="1">The sequence shown here is derived from an EMBL/GenBank/DDBJ whole genome shotgun (WGS) entry which is preliminary data.</text>
</comment>
<dbReference type="RefSeq" id="WP_022488288.1">
    <property type="nucleotide sequence ID" value="NZ_CALEXD010000023.1"/>
</dbReference>
<organism evidence="1 2">
    <name type="scientific">Acidaminococcus fermentans</name>
    <dbReference type="NCBI Taxonomy" id="905"/>
    <lineage>
        <taxon>Bacteria</taxon>
        <taxon>Bacillati</taxon>
        <taxon>Bacillota</taxon>
        <taxon>Negativicutes</taxon>
        <taxon>Acidaminococcales</taxon>
        <taxon>Acidaminococcaceae</taxon>
        <taxon>Acidaminococcus</taxon>
    </lineage>
</organism>
<gene>
    <name evidence="1" type="ORF">FX155_07485</name>
</gene>
<sequence length="74" mass="8665">MSTISLRVSDEENKLIQNYVAANNLNLSSFIRSLVLDKIEEDMKLDEDRILRARALLKKEKTYDHTEVWKELGI</sequence>
<name>A0A6N7W1R0_ACIFE</name>
<dbReference type="NCBIfam" id="NF046040">
    <property type="entry name" value="RelB_antitoxin"/>
    <property type="match status" value="1"/>
</dbReference>
<dbReference type="InterPro" id="IPR046257">
    <property type="entry name" value="DUF6290"/>
</dbReference>
<protein>
    <submittedName>
        <fullName evidence="1">Antitoxin</fullName>
    </submittedName>
</protein>
<evidence type="ECO:0000313" key="2">
    <source>
        <dbReference type="Proteomes" id="UP000441455"/>
    </source>
</evidence>
<proteinExistence type="predicted"/>
<dbReference type="EMBL" id="VULN01000009">
    <property type="protein sequence ID" value="MSS82433.1"/>
    <property type="molecule type" value="Genomic_DNA"/>
</dbReference>
<dbReference type="AlphaFoldDB" id="A0A6N7W1R0"/>
<dbReference type="Pfam" id="PF19807">
    <property type="entry name" value="DUF6290"/>
    <property type="match status" value="1"/>
</dbReference>
<dbReference type="OrthoDB" id="3267617at2"/>
<accession>A0A6N7W1R0</accession>
<dbReference type="Proteomes" id="UP000441455">
    <property type="component" value="Unassembled WGS sequence"/>
</dbReference>
<reference evidence="1 2" key="1">
    <citation type="submission" date="2019-08" db="EMBL/GenBank/DDBJ databases">
        <title>In-depth cultivation of the pig gut microbiome towards novel bacterial diversity and tailored functional studies.</title>
        <authorList>
            <person name="Wylensek D."/>
            <person name="Hitch T.C.A."/>
            <person name="Clavel T."/>
        </authorList>
    </citation>
    <scope>NUCLEOTIDE SEQUENCE [LARGE SCALE GENOMIC DNA]</scope>
    <source>
        <strain evidence="1 2">WCA-389-WT-5B</strain>
    </source>
</reference>